<dbReference type="PANTHER" id="PTHR13832">
    <property type="entry name" value="PROTEIN PHOSPHATASE 2C"/>
    <property type="match status" value="1"/>
</dbReference>
<dbReference type="InterPro" id="IPR015655">
    <property type="entry name" value="PP2C"/>
</dbReference>
<dbReference type="GO" id="GO:0005739">
    <property type="term" value="C:mitochondrion"/>
    <property type="evidence" value="ECO:0007669"/>
    <property type="project" value="TreeGrafter"/>
</dbReference>
<keyword evidence="7" id="KW-1185">Reference proteome</keyword>
<dbReference type="Gene3D" id="3.60.40.10">
    <property type="entry name" value="PPM-type phosphatase domain"/>
    <property type="match status" value="1"/>
</dbReference>
<evidence type="ECO:0000256" key="1">
    <source>
        <dbReference type="ARBA" id="ARBA00022723"/>
    </source>
</evidence>
<dbReference type="SMART" id="SM00332">
    <property type="entry name" value="PP2Cc"/>
    <property type="match status" value="1"/>
</dbReference>
<dbReference type="PANTHER" id="PTHR13832:SF343">
    <property type="entry name" value="[PYRUVATE DEHYDROGENASE [ACETYL-TRANSFERRING]]-PHOSPHATASE 2, MITOCHONDRIAL"/>
    <property type="match status" value="1"/>
</dbReference>
<evidence type="ECO:0000256" key="4">
    <source>
        <dbReference type="RuleBase" id="RU003465"/>
    </source>
</evidence>
<evidence type="ECO:0000256" key="2">
    <source>
        <dbReference type="ARBA" id="ARBA00022801"/>
    </source>
</evidence>
<keyword evidence="6" id="KW-0670">Pyruvate</keyword>
<feature type="domain" description="PPM-type phosphatase" evidence="5">
    <location>
        <begin position="9"/>
        <end position="431"/>
    </location>
</feature>
<dbReference type="EMBL" id="SRLO01002030">
    <property type="protein sequence ID" value="TNN34155.1"/>
    <property type="molecule type" value="Genomic_DNA"/>
</dbReference>
<comment type="similarity">
    <text evidence="4">Belongs to the PP2C family.</text>
</comment>
<name>A0A4Z2EZ42_9TELE</name>
<dbReference type="Proteomes" id="UP000314294">
    <property type="component" value="Unassembled WGS sequence"/>
</dbReference>
<reference evidence="6 7" key="1">
    <citation type="submission" date="2019-03" db="EMBL/GenBank/DDBJ databases">
        <title>First draft genome of Liparis tanakae, snailfish: a comprehensive survey of snailfish specific genes.</title>
        <authorList>
            <person name="Kim W."/>
            <person name="Song I."/>
            <person name="Jeong J.-H."/>
            <person name="Kim D."/>
            <person name="Kim S."/>
            <person name="Ryu S."/>
            <person name="Song J.Y."/>
            <person name="Lee S.K."/>
        </authorList>
    </citation>
    <scope>NUCLEOTIDE SEQUENCE [LARGE SCALE GENOMIC DNA]</scope>
    <source>
        <tissue evidence="6">Muscle</tissue>
    </source>
</reference>
<comment type="caution">
    <text evidence="6">The sequence shown here is derived from an EMBL/GenBank/DDBJ whole genome shotgun (WGS) entry which is preliminary data.</text>
</comment>
<dbReference type="AlphaFoldDB" id="A0A4Z2EZ42"/>
<dbReference type="InterPro" id="IPR001932">
    <property type="entry name" value="PPM-type_phosphatase-like_dom"/>
</dbReference>
<dbReference type="SUPFAM" id="SSF81606">
    <property type="entry name" value="PP2C-like"/>
    <property type="match status" value="1"/>
</dbReference>
<dbReference type="InterPro" id="IPR000222">
    <property type="entry name" value="PP2C_BS"/>
</dbReference>
<keyword evidence="2 4" id="KW-0378">Hydrolase</keyword>
<keyword evidence="3 4" id="KW-0904">Protein phosphatase</keyword>
<gene>
    <name evidence="6" type="primary">PDP2</name>
    <name evidence="6" type="ORF">EYF80_055686</name>
</gene>
<evidence type="ECO:0000256" key="3">
    <source>
        <dbReference type="ARBA" id="ARBA00022912"/>
    </source>
</evidence>
<evidence type="ECO:0000313" key="6">
    <source>
        <dbReference type="EMBL" id="TNN34155.1"/>
    </source>
</evidence>
<dbReference type="CDD" id="cd00143">
    <property type="entry name" value="PP2Cc"/>
    <property type="match status" value="1"/>
</dbReference>
<proteinExistence type="inferred from homology"/>
<organism evidence="6 7">
    <name type="scientific">Liparis tanakae</name>
    <name type="common">Tanaka's snailfish</name>
    <dbReference type="NCBI Taxonomy" id="230148"/>
    <lineage>
        <taxon>Eukaryota</taxon>
        <taxon>Metazoa</taxon>
        <taxon>Chordata</taxon>
        <taxon>Craniata</taxon>
        <taxon>Vertebrata</taxon>
        <taxon>Euteleostomi</taxon>
        <taxon>Actinopterygii</taxon>
        <taxon>Neopterygii</taxon>
        <taxon>Teleostei</taxon>
        <taxon>Neoteleostei</taxon>
        <taxon>Acanthomorphata</taxon>
        <taxon>Eupercaria</taxon>
        <taxon>Perciformes</taxon>
        <taxon>Cottioidei</taxon>
        <taxon>Cottales</taxon>
        <taxon>Liparidae</taxon>
        <taxon>Liparis</taxon>
    </lineage>
</organism>
<sequence>MVNLPEFDGRGLSAVRRFESNHLAANTPNEDRRSAATCLQSTGMLFGVFDGHGGWPCAQAVGERLLDYTAVAMMSKQRLRELETCMEDGRAVPPILQWYKHHADFDYRESASLYIDHLRVFWQELLDSEEHVEGMSPMDALDCSFKRLDADISLEAQVPLSNDLVRSTAIQVAFAGSTACVAHVCTHSIHVANAGDCRAVLGVLEEDGSWSALPLSQDHNTQNPAEVERIKNQHPTSERDTVITDDRLLGVLMPLRAFGDVRFKWSLELQQSILANLESGVDLDSLDLYQYTPPNYLTPPYLDVVPEITRHKLRPQDRFLILGTDGLWDELGNEEAVRLVGEHLSGSHLQAPVSPSERQMKLGWIHKLLLKRRARVSPASDANAATHLIRHALGSGEHGQLSQERLATMLALPRDLARMYRDDITATVVYLNSDLATP</sequence>
<dbReference type="GO" id="GO:0004741">
    <property type="term" value="F:[pyruvate dehydrogenase (acetyl-transferring)]-phosphatase activity"/>
    <property type="evidence" value="ECO:0007669"/>
    <property type="project" value="TreeGrafter"/>
</dbReference>
<evidence type="ECO:0000259" key="5">
    <source>
        <dbReference type="PROSITE" id="PS51746"/>
    </source>
</evidence>
<dbReference type="Pfam" id="PF00481">
    <property type="entry name" value="PP2C"/>
    <property type="match status" value="1"/>
</dbReference>
<dbReference type="OrthoDB" id="420076at2759"/>
<dbReference type="PROSITE" id="PS01032">
    <property type="entry name" value="PPM_1"/>
    <property type="match status" value="1"/>
</dbReference>
<dbReference type="InterPro" id="IPR036457">
    <property type="entry name" value="PPM-type-like_dom_sf"/>
</dbReference>
<accession>A0A4Z2EZ42</accession>
<protein>
    <submittedName>
        <fullName evidence="6">[Pyruvate dehydrogenase [acetyl-transferring]]-phosphatase 2, mitochondrial</fullName>
    </submittedName>
</protein>
<keyword evidence="1" id="KW-0479">Metal-binding</keyword>
<evidence type="ECO:0000313" key="7">
    <source>
        <dbReference type="Proteomes" id="UP000314294"/>
    </source>
</evidence>
<dbReference type="GO" id="GO:0046872">
    <property type="term" value="F:metal ion binding"/>
    <property type="evidence" value="ECO:0007669"/>
    <property type="project" value="UniProtKB-KW"/>
</dbReference>
<dbReference type="PROSITE" id="PS51746">
    <property type="entry name" value="PPM_2"/>
    <property type="match status" value="1"/>
</dbReference>